<dbReference type="Gene3D" id="3.40.630.30">
    <property type="match status" value="1"/>
</dbReference>
<dbReference type="InterPro" id="IPR050832">
    <property type="entry name" value="Bact_Acetyltransf"/>
</dbReference>
<dbReference type="Pfam" id="PF00583">
    <property type="entry name" value="Acetyltransf_1"/>
    <property type="match status" value="1"/>
</dbReference>
<feature type="domain" description="N-acetyltransferase" evidence="3">
    <location>
        <begin position="9"/>
        <end position="166"/>
    </location>
</feature>
<dbReference type="InterPro" id="IPR000182">
    <property type="entry name" value="GNAT_dom"/>
</dbReference>
<comment type="caution">
    <text evidence="4">The sequence shown here is derived from an EMBL/GenBank/DDBJ whole genome shotgun (WGS) entry which is preliminary data.</text>
</comment>
<organism evidence="4 5">
    <name type="scientific">Ferrimicrobium acidiphilum DSM 19497</name>
    <dbReference type="NCBI Taxonomy" id="1121877"/>
    <lineage>
        <taxon>Bacteria</taxon>
        <taxon>Bacillati</taxon>
        <taxon>Actinomycetota</taxon>
        <taxon>Acidimicrobiia</taxon>
        <taxon>Acidimicrobiales</taxon>
        <taxon>Acidimicrobiaceae</taxon>
        <taxon>Ferrimicrobium</taxon>
    </lineage>
</organism>
<evidence type="ECO:0000259" key="3">
    <source>
        <dbReference type="PROSITE" id="PS51186"/>
    </source>
</evidence>
<proteinExistence type="predicted"/>
<protein>
    <submittedName>
        <fullName evidence="4">Mycothiol acetyltransferase</fullName>
        <ecNumber evidence="4">2.3.1.189</ecNumber>
    </submittedName>
</protein>
<dbReference type="PANTHER" id="PTHR43877:SF2">
    <property type="entry name" value="AMINOALKYLPHOSPHONATE N-ACETYLTRANSFERASE-RELATED"/>
    <property type="match status" value="1"/>
</dbReference>
<reference evidence="4 5" key="1">
    <citation type="submission" date="2015-01" db="EMBL/GenBank/DDBJ databases">
        <title>Draft genome of the acidophilic iron oxidizer Ferrimicrobium acidiphilum strain T23.</title>
        <authorList>
            <person name="Poehlein A."/>
            <person name="Eisen S."/>
            <person name="Schloemann M."/>
            <person name="Johnson B.D."/>
            <person name="Daniel R."/>
            <person name="Muehling M."/>
        </authorList>
    </citation>
    <scope>NUCLEOTIDE SEQUENCE [LARGE SCALE GENOMIC DNA]</scope>
    <source>
        <strain evidence="4 5">T23</strain>
    </source>
</reference>
<dbReference type="Proteomes" id="UP000032336">
    <property type="component" value="Unassembled WGS sequence"/>
</dbReference>
<dbReference type="GeneID" id="78372929"/>
<evidence type="ECO:0000313" key="5">
    <source>
        <dbReference type="Proteomes" id="UP000032336"/>
    </source>
</evidence>
<accession>A0A0D8FT15</accession>
<keyword evidence="1 4" id="KW-0808">Transferase</keyword>
<evidence type="ECO:0000256" key="2">
    <source>
        <dbReference type="ARBA" id="ARBA00023315"/>
    </source>
</evidence>
<dbReference type="EC" id="2.3.1.189" evidence="4"/>
<dbReference type="PROSITE" id="PS51186">
    <property type="entry name" value="GNAT"/>
    <property type="match status" value="1"/>
</dbReference>
<evidence type="ECO:0000313" key="4">
    <source>
        <dbReference type="EMBL" id="KJE76420.1"/>
    </source>
</evidence>
<evidence type="ECO:0000256" key="1">
    <source>
        <dbReference type="ARBA" id="ARBA00022679"/>
    </source>
</evidence>
<sequence>MNDRYHEMLSLVALTEEDWPLWRTLRLQALEDAPYAFGSTLEQWSGDNDREDRWRGRLRNSALTLVCLFDGEPAGMVATTPPTKIETELQSMWVSPRFRGRGVGDQLVNGVLQWATEYGLAQVRLGVRATNQPARELYERHGFIDTGERHDEPEGLCELSMVRILPK</sequence>
<dbReference type="PANTHER" id="PTHR43877">
    <property type="entry name" value="AMINOALKYLPHOSPHONATE N-ACETYLTRANSFERASE-RELATED-RELATED"/>
    <property type="match status" value="1"/>
</dbReference>
<dbReference type="AlphaFoldDB" id="A0A0D8FT15"/>
<keyword evidence="2 4" id="KW-0012">Acyltransferase</keyword>
<dbReference type="InterPro" id="IPR016181">
    <property type="entry name" value="Acyl_CoA_acyltransferase"/>
</dbReference>
<name>A0A0D8FT15_9ACTN</name>
<dbReference type="eggNOG" id="COG0456">
    <property type="taxonomic scope" value="Bacteria"/>
</dbReference>
<dbReference type="RefSeq" id="WP_201773881.1">
    <property type="nucleotide sequence ID" value="NZ_JQKF01000062.1"/>
</dbReference>
<dbReference type="EMBL" id="JXUW01000016">
    <property type="protein sequence ID" value="KJE76420.1"/>
    <property type="molecule type" value="Genomic_DNA"/>
</dbReference>
<keyword evidence="5" id="KW-1185">Reference proteome</keyword>
<dbReference type="STRING" id="1121877.FEAC_17810"/>
<dbReference type="CDD" id="cd04301">
    <property type="entry name" value="NAT_SF"/>
    <property type="match status" value="1"/>
</dbReference>
<dbReference type="GO" id="GO:0035447">
    <property type="term" value="F:mycothiol synthase activity"/>
    <property type="evidence" value="ECO:0007669"/>
    <property type="project" value="UniProtKB-EC"/>
</dbReference>
<gene>
    <name evidence="4" type="primary">mshD4</name>
    <name evidence="4" type="ORF">FEAC_17810</name>
</gene>
<dbReference type="SUPFAM" id="SSF55729">
    <property type="entry name" value="Acyl-CoA N-acyltransferases (Nat)"/>
    <property type="match status" value="1"/>
</dbReference>